<dbReference type="Proteomes" id="UP000285530">
    <property type="component" value="Unassembled WGS sequence"/>
</dbReference>
<dbReference type="AlphaFoldDB" id="A0A418ZWD3"/>
<dbReference type="Pfam" id="PF12616">
    <property type="entry name" value="DUF3775"/>
    <property type="match status" value="1"/>
</dbReference>
<organism evidence="1 2">
    <name type="scientific">Paracoccus aestuarii</name>
    <dbReference type="NCBI Taxonomy" id="453842"/>
    <lineage>
        <taxon>Bacteria</taxon>
        <taxon>Pseudomonadati</taxon>
        <taxon>Pseudomonadota</taxon>
        <taxon>Alphaproteobacteria</taxon>
        <taxon>Rhodobacterales</taxon>
        <taxon>Paracoccaceae</taxon>
        <taxon>Paracoccus</taxon>
    </lineage>
</organism>
<gene>
    <name evidence="1" type="ORF">D3P06_09125</name>
</gene>
<evidence type="ECO:0000313" key="2">
    <source>
        <dbReference type="Proteomes" id="UP000285530"/>
    </source>
</evidence>
<sequence length="95" mass="10484">MLNIPTKTVARMIDMARDGAQDRLRDTIAGLDADARTDLVALAWIGRDSFEAEELDEARSAARQAPIAEAQDYLSREPRLPDFLEAGMEALGLRP</sequence>
<comment type="caution">
    <text evidence="1">The sequence shown here is derived from an EMBL/GenBank/DDBJ whole genome shotgun (WGS) entry which is preliminary data.</text>
</comment>
<reference evidence="1 2" key="1">
    <citation type="submission" date="2018-09" db="EMBL/GenBank/DDBJ databases">
        <title>Paracoccus onubensis nov. sp. a moderate halophilic bacterium isolated from Gruta de las Maravillas (Aracena, Spain).</title>
        <authorList>
            <person name="Jurado V."/>
            <person name="Gutierrez-Patricio S."/>
            <person name="Gonzalez-Pimentel J.L."/>
            <person name="Laiz L."/>
            <person name="Saiz-Jimenez C."/>
        </authorList>
    </citation>
    <scope>NUCLEOTIDE SEQUENCE [LARGE SCALE GENOMIC DNA]</scope>
    <source>
        <strain evidence="1 2">DSM 19484</strain>
    </source>
</reference>
<name>A0A418ZWD3_9RHOB</name>
<dbReference type="EMBL" id="QZEV01000038">
    <property type="protein sequence ID" value="RJL04801.1"/>
    <property type="molecule type" value="Genomic_DNA"/>
</dbReference>
<accession>A0A418ZWD3</accession>
<dbReference type="InterPro" id="IPR022254">
    <property type="entry name" value="DUF3775"/>
</dbReference>
<evidence type="ECO:0000313" key="1">
    <source>
        <dbReference type="EMBL" id="RJL04801.1"/>
    </source>
</evidence>
<keyword evidence="2" id="KW-1185">Reference proteome</keyword>
<dbReference type="RefSeq" id="WP_119886277.1">
    <property type="nucleotide sequence ID" value="NZ_CP067169.1"/>
</dbReference>
<dbReference type="OrthoDB" id="5641374at2"/>
<protein>
    <submittedName>
        <fullName evidence="1">DUF3775 domain-containing protein</fullName>
    </submittedName>
</protein>
<proteinExistence type="predicted"/>